<accession>A0A2T3XKQ5</accession>
<dbReference type="EMBL" id="PYUC01000025">
    <property type="protein sequence ID" value="PTB17009.1"/>
    <property type="molecule type" value="Genomic_DNA"/>
</dbReference>
<dbReference type="InterPro" id="IPR000253">
    <property type="entry name" value="FHA_dom"/>
</dbReference>
<reference evidence="2 3" key="1">
    <citation type="submission" date="2018-03" db="EMBL/GenBank/DDBJ databases">
        <title>Whole genome analyses suggest that Burkholderia sensu lato contains two further novel genera in the rhizoxinica-symbiotica group Mycetohabitans gen. nov., and Trinickia gen. nov.: implications for the evolution of diazotrophy and nodulation in the Burkholderiaceae.</title>
        <authorList>
            <person name="Estrada De Los Santos P."/>
            <person name="Palmer M."/>
            <person name="Chavez-Ramirez B."/>
            <person name="Steenkamp E.T."/>
            <person name="Hirsch A.M."/>
            <person name="Manyaka P."/>
            <person name="Maluk M."/>
            <person name="Lafos M."/>
            <person name="Crook M."/>
            <person name="Gross E."/>
            <person name="Simon M.F."/>
            <person name="Bueno Dos Reis Junior F."/>
            <person name="Poole P.S."/>
            <person name="Venter S.N."/>
            <person name="James E.K."/>
        </authorList>
    </citation>
    <scope>NUCLEOTIDE SEQUENCE [LARGE SCALE GENOMIC DNA]</scope>
    <source>
        <strain evidence="2 3">JPY-366</strain>
    </source>
</reference>
<dbReference type="PROSITE" id="PS50006">
    <property type="entry name" value="FHA_DOMAIN"/>
    <property type="match status" value="1"/>
</dbReference>
<name>A0A2T3XKQ5_9BURK</name>
<protein>
    <recommendedName>
        <fullName evidence="1">FHA domain-containing protein</fullName>
    </recommendedName>
</protein>
<dbReference type="Proteomes" id="UP000240638">
    <property type="component" value="Unassembled WGS sequence"/>
</dbReference>
<proteinExistence type="predicted"/>
<gene>
    <name evidence="2" type="ORF">C9I57_30370</name>
</gene>
<dbReference type="RefSeq" id="WP_107154234.1">
    <property type="nucleotide sequence ID" value="NZ_PYUC01000025.1"/>
</dbReference>
<evidence type="ECO:0000259" key="1">
    <source>
        <dbReference type="PROSITE" id="PS50006"/>
    </source>
</evidence>
<feature type="domain" description="FHA" evidence="1">
    <location>
        <begin position="31"/>
        <end position="86"/>
    </location>
</feature>
<sequence>MQEANTLIENPTSCELKTLQTLITDTVSTAVAIGRASEQYLSWEVQAWTSESRLVRRAHLRILYRNALWQQSDWILDWPRVTGTLH</sequence>
<dbReference type="AlphaFoldDB" id="A0A2T3XKQ5"/>
<evidence type="ECO:0000313" key="2">
    <source>
        <dbReference type="EMBL" id="PTB17009.1"/>
    </source>
</evidence>
<organism evidence="2 3">
    <name type="scientific">Trinickia symbiotica</name>
    <dbReference type="NCBI Taxonomy" id="863227"/>
    <lineage>
        <taxon>Bacteria</taxon>
        <taxon>Pseudomonadati</taxon>
        <taxon>Pseudomonadota</taxon>
        <taxon>Betaproteobacteria</taxon>
        <taxon>Burkholderiales</taxon>
        <taxon>Burkholderiaceae</taxon>
        <taxon>Trinickia</taxon>
    </lineage>
</organism>
<evidence type="ECO:0000313" key="3">
    <source>
        <dbReference type="Proteomes" id="UP000240638"/>
    </source>
</evidence>
<comment type="caution">
    <text evidence="2">The sequence shown here is derived from an EMBL/GenBank/DDBJ whole genome shotgun (WGS) entry which is preliminary data.</text>
</comment>